<dbReference type="EMBL" id="FOKV01000001">
    <property type="protein sequence ID" value="SFB75354.1"/>
    <property type="molecule type" value="Genomic_DNA"/>
</dbReference>
<feature type="domain" description="ABC3 transporter permease C-terminal" evidence="7">
    <location>
        <begin position="670"/>
        <end position="779"/>
    </location>
</feature>
<feature type="transmembrane region" description="Helical" evidence="6">
    <location>
        <begin position="427"/>
        <end position="447"/>
    </location>
</feature>
<feature type="domain" description="MacB-like periplasmic core" evidence="8">
    <location>
        <begin position="22"/>
        <end position="245"/>
    </location>
</feature>
<evidence type="ECO:0000256" key="3">
    <source>
        <dbReference type="ARBA" id="ARBA00022692"/>
    </source>
</evidence>
<dbReference type="PANTHER" id="PTHR30572">
    <property type="entry name" value="MEMBRANE COMPONENT OF TRANSPORTER-RELATED"/>
    <property type="match status" value="1"/>
</dbReference>
<feature type="transmembrane region" description="Helical" evidence="6">
    <location>
        <begin position="288"/>
        <end position="307"/>
    </location>
</feature>
<dbReference type="Pfam" id="PF02687">
    <property type="entry name" value="FtsX"/>
    <property type="match status" value="2"/>
</dbReference>
<protein>
    <submittedName>
        <fullName evidence="9">Putative ABC transport system permease protein</fullName>
    </submittedName>
</protein>
<dbReference type="PANTHER" id="PTHR30572:SF18">
    <property type="entry name" value="ABC-TYPE MACROLIDE FAMILY EXPORT SYSTEM PERMEASE COMPONENT 2"/>
    <property type="match status" value="1"/>
</dbReference>
<reference evidence="10" key="1">
    <citation type="submission" date="2016-10" db="EMBL/GenBank/DDBJ databases">
        <authorList>
            <person name="Varghese N."/>
            <person name="Submissions S."/>
        </authorList>
    </citation>
    <scope>NUCLEOTIDE SEQUENCE [LARGE SCALE GENOMIC DNA]</scope>
    <source>
        <strain evidence="10">DSM 24499</strain>
    </source>
</reference>
<feature type="transmembrane region" description="Helical" evidence="6">
    <location>
        <begin position="379"/>
        <end position="402"/>
    </location>
</feature>
<dbReference type="Pfam" id="PF12704">
    <property type="entry name" value="MacB_PCD"/>
    <property type="match status" value="1"/>
</dbReference>
<dbReference type="InterPro" id="IPR025857">
    <property type="entry name" value="MacB_PCD"/>
</dbReference>
<evidence type="ECO:0000256" key="1">
    <source>
        <dbReference type="ARBA" id="ARBA00004651"/>
    </source>
</evidence>
<feature type="transmembrane region" description="Helical" evidence="6">
    <location>
        <begin position="667"/>
        <end position="686"/>
    </location>
</feature>
<gene>
    <name evidence="9" type="ORF">SAMN04487907_101440</name>
</gene>
<accession>A0A1I1DKJ1</accession>
<evidence type="ECO:0000256" key="2">
    <source>
        <dbReference type="ARBA" id="ARBA00022475"/>
    </source>
</evidence>
<evidence type="ECO:0000259" key="7">
    <source>
        <dbReference type="Pfam" id="PF02687"/>
    </source>
</evidence>
<feature type="transmembrane region" description="Helical" evidence="6">
    <location>
        <begin position="332"/>
        <end position="359"/>
    </location>
</feature>
<evidence type="ECO:0000259" key="8">
    <source>
        <dbReference type="Pfam" id="PF12704"/>
    </source>
</evidence>
<evidence type="ECO:0000256" key="4">
    <source>
        <dbReference type="ARBA" id="ARBA00022989"/>
    </source>
</evidence>
<organism evidence="9 10">
    <name type="scientific">Zunongwangia mangrovi</name>
    <dbReference type="NCBI Taxonomy" id="1334022"/>
    <lineage>
        <taxon>Bacteria</taxon>
        <taxon>Pseudomonadati</taxon>
        <taxon>Bacteroidota</taxon>
        <taxon>Flavobacteriia</taxon>
        <taxon>Flavobacteriales</taxon>
        <taxon>Flavobacteriaceae</taxon>
        <taxon>Zunongwangia</taxon>
    </lineage>
</organism>
<evidence type="ECO:0000256" key="6">
    <source>
        <dbReference type="SAM" id="Phobius"/>
    </source>
</evidence>
<keyword evidence="10" id="KW-1185">Reference proteome</keyword>
<evidence type="ECO:0000313" key="10">
    <source>
        <dbReference type="Proteomes" id="UP000199438"/>
    </source>
</evidence>
<dbReference type="InterPro" id="IPR003838">
    <property type="entry name" value="ABC3_permease_C"/>
</dbReference>
<dbReference type="Proteomes" id="UP000199438">
    <property type="component" value="Unassembled WGS sequence"/>
</dbReference>
<proteinExistence type="predicted"/>
<feature type="transmembrane region" description="Helical" evidence="6">
    <location>
        <begin position="753"/>
        <end position="771"/>
    </location>
</feature>
<dbReference type="GO" id="GO:0022857">
    <property type="term" value="F:transmembrane transporter activity"/>
    <property type="evidence" value="ECO:0007669"/>
    <property type="project" value="TreeGrafter"/>
</dbReference>
<dbReference type="OrthoDB" id="8740261at2"/>
<keyword evidence="2" id="KW-1003">Cell membrane</keyword>
<dbReference type="AlphaFoldDB" id="A0A1I1DKJ1"/>
<sequence>MFKIHLKSAWRNLCKSKFYNGLSLLGLSLGLCVAIFIAVWINSELSYNEIGDAKRIYRVSSILSSGENSQTWGVSVGPVAYYAKREVPEVEDAIRLRDFYGYRIFSSSSNKFEARGGALVDPEFFNFFDLKFIEGDASSPFSGNNSVIISKKAAQKYFGTTEAIGKTIAADYKEHFTVTGIIENLPNNSSLDYELFFPISIFSNEYDGSGYWESMDTDWGNFNFLTFLKLKKNASAEKVVQKLTKIQKAKDRNAIQSETRDAYYLQPIQQINLYSYGGEPTQIKTVRIFGIVLILILCIASINYINLNTARSIQRAKEVSLRKLIGADRKQLFIQFIIESCIFFLLAIVLAMGLIYLLAPSFNSVSGKNIDFSFLDPELWRMIGAVFISTLVASSIYPAILLSSFKPLEAIKGNVITGVGAGSFRKVLVCLQFSFSVILIISTIIIGKQLDFITSKNPGYDRSQVFHFSMPEEMRSHKEAIVNQIKNLPNIASVSFSNSNIINNGMTTGDTNWDGKDPQSDFIVNPIGVDEDFIPMMKMQLVAGENFKGRANDSLHFILNETAVKQAGIKNPIGKSFELWETKGIIAGVVKDFNFASMKNKIEPAVMYYDPNPYRIYIKTTDGDISASMAAIEEIWNTYNPGFPFSYSFLDKQYETMYCNDIRTGKLFRIFSILAIFVSCLGLFGLSTYTAQLKNREIGIRKVLGASVAQITSLLSKDFLKLIAISCIIAIPVGWYLMQFWLQNFAYKTNLDWWIFAGAGILTLLIALVTVSSQAIKAALSNPVKNIKTE</sequence>
<comment type="subcellular location">
    <subcellularLocation>
        <location evidence="1">Cell membrane</location>
        <topology evidence="1">Multi-pass membrane protein</topology>
    </subcellularLocation>
</comment>
<dbReference type="STRING" id="1334022.SAMN04487907_101440"/>
<keyword evidence="4 6" id="KW-1133">Transmembrane helix</keyword>
<feature type="transmembrane region" description="Helical" evidence="6">
    <location>
        <begin position="21"/>
        <end position="41"/>
    </location>
</feature>
<dbReference type="GO" id="GO:0005886">
    <property type="term" value="C:plasma membrane"/>
    <property type="evidence" value="ECO:0007669"/>
    <property type="project" value="UniProtKB-SubCell"/>
</dbReference>
<dbReference type="RefSeq" id="WP_092539749.1">
    <property type="nucleotide sequence ID" value="NZ_FOKV01000001.1"/>
</dbReference>
<name>A0A1I1DKJ1_9FLAO</name>
<feature type="domain" description="ABC3 transporter permease C-terminal" evidence="7">
    <location>
        <begin position="291"/>
        <end position="403"/>
    </location>
</feature>
<keyword evidence="5 6" id="KW-0472">Membrane</keyword>
<evidence type="ECO:0000256" key="5">
    <source>
        <dbReference type="ARBA" id="ARBA00023136"/>
    </source>
</evidence>
<keyword evidence="3 6" id="KW-0812">Transmembrane</keyword>
<feature type="transmembrane region" description="Helical" evidence="6">
    <location>
        <begin position="719"/>
        <end position="741"/>
    </location>
</feature>
<dbReference type="InterPro" id="IPR050250">
    <property type="entry name" value="Macrolide_Exporter_MacB"/>
</dbReference>
<evidence type="ECO:0000313" key="9">
    <source>
        <dbReference type="EMBL" id="SFB75354.1"/>
    </source>
</evidence>